<sequence length="92" mass="9720">MAAIRSVRKVDALGSAARVLATKMVTCFAPSTAVTGVRTDEPGREPQAHNASASAVISVTAMYRPDCCRRLIVTLSAPHHTDQLASDTLIVD</sequence>
<protein>
    <submittedName>
        <fullName evidence="1">Uncharacterized protein</fullName>
    </submittedName>
</protein>
<gene>
    <name evidence="1" type="ORF">AGR3A_Lc140154</name>
</gene>
<accession>A0A1S7RNG2</accession>
<organism evidence="1 2">
    <name type="scientific">Agrobacterium tomkonis CFBP 6623</name>
    <dbReference type="NCBI Taxonomy" id="1183432"/>
    <lineage>
        <taxon>Bacteria</taxon>
        <taxon>Pseudomonadati</taxon>
        <taxon>Pseudomonadota</taxon>
        <taxon>Alphaproteobacteria</taxon>
        <taxon>Hyphomicrobiales</taxon>
        <taxon>Rhizobiaceae</taxon>
        <taxon>Rhizobium/Agrobacterium group</taxon>
        <taxon>Agrobacterium</taxon>
        <taxon>Agrobacterium tumefaciens complex</taxon>
    </lineage>
</organism>
<dbReference type="EMBL" id="FBWK01000050">
    <property type="protein sequence ID" value="CUX55129.1"/>
    <property type="molecule type" value="Genomic_DNA"/>
</dbReference>
<evidence type="ECO:0000313" key="1">
    <source>
        <dbReference type="EMBL" id="CUX55129.1"/>
    </source>
</evidence>
<keyword evidence="2" id="KW-1185">Reference proteome</keyword>
<name>A0A1S7RNG2_9HYPH</name>
<dbReference type="Proteomes" id="UP000191988">
    <property type="component" value="Unassembled WGS sequence"/>
</dbReference>
<dbReference type="AlphaFoldDB" id="A0A1S7RNG2"/>
<evidence type="ECO:0000313" key="2">
    <source>
        <dbReference type="Proteomes" id="UP000191988"/>
    </source>
</evidence>
<reference evidence="2" key="1">
    <citation type="submission" date="2016-01" db="EMBL/GenBank/DDBJ databases">
        <authorList>
            <person name="Regsiter A."/>
            <person name="william w."/>
        </authorList>
    </citation>
    <scope>NUCLEOTIDE SEQUENCE [LARGE SCALE GENOMIC DNA]</scope>
    <source>
        <strain evidence="2">CFBP 6623</strain>
    </source>
</reference>
<proteinExistence type="predicted"/>